<accession>A0A165DRL7</accession>
<dbReference type="SUPFAM" id="SSF50630">
    <property type="entry name" value="Acid proteases"/>
    <property type="match status" value="1"/>
</dbReference>
<proteinExistence type="predicted"/>
<dbReference type="Pfam" id="PF13352">
    <property type="entry name" value="DUF4100"/>
    <property type="match status" value="1"/>
</dbReference>
<dbReference type="Gene3D" id="2.40.70.10">
    <property type="entry name" value="Acid Proteases"/>
    <property type="match status" value="1"/>
</dbReference>
<dbReference type="Proteomes" id="UP000076871">
    <property type="component" value="Unassembled WGS sequence"/>
</dbReference>
<dbReference type="CDD" id="cd00303">
    <property type="entry name" value="retropepsin_like"/>
    <property type="match status" value="1"/>
</dbReference>
<dbReference type="STRING" id="1314785.A0A165DRL7"/>
<dbReference type="EMBL" id="KV427630">
    <property type="protein sequence ID" value="KZT05481.1"/>
    <property type="molecule type" value="Genomic_DNA"/>
</dbReference>
<evidence type="ECO:0000313" key="3">
    <source>
        <dbReference type="EMBL" id="KZT05481.1"/>
    </source>
</evidence>
<feature type="compositionally biased region" description="Basic and acidic residues" evidence="1">
    <location>
        <begin position="113"/>
        <end position="124"/>
    </location>
</feature>
<feature type="compositionally biased region" description="Polar residues" evidence="1">
    <location>
        <begin position="261"/>
        <end position="283"/>
    </location>
</feature>
<organism evidence="3 4">
    <name type="scientific">Laetiporus sulphureus 93-53</name>
    <dbReference type="NCBI Taxonomy" id="1314785"/>
    <lineage>
        <taxon>Eukaryota</taxon>
        <taxon>Fungi</taxon>
        <taxon>Dikarya</taxon>
        <taxon>Basidiomycota</taxon>
        <taxon>Agaricomycotina</taxon>
        <taxon>Agaricomycetes</taxon>
        <taxon>Polyporales</taxon>
        <taxon>Laetiporus</taxon>
    </lineage>
</organism>
<evidence type="ECO:0000259" key="2">
    <source>
        <dbReference type="Pfam" id="PF13352"/>
    </source>
</evidence>
<dbReference type="InterPro" id="IPR025165">
    <property type="entry name" value="DUF4100"/>
</dbReference>
<name>A0A165DRL7_9APHY</name>
<dbReference type="OrthoDB" id="2758461at2759"/>
<evidence type="ECO:0000313" key="4">
    <source>
        <dbReference type="Proteomes" id="UP000076871"/>
    </source>
</evidence>
<dbReference type="GeneID" id="63829751"/>
<keyword evidence="4" id="KW-1185">Reference proteome</keyword>
<reference evidence="3 4" key="1">
    <citation type="journal article" date="2016" name="Mol. Biol. Evol.">
        <title>Comparative Genomics of Early-Diverging Mushroom-Forming Fungi Provides Insights into the Origins of Lignocellulose Decay Capabilities.</title>
        <authorList>
            <person name="Nagy L.G."/>
            <person name="Riley R."/>
            <person name="Tritt A."/>
            <person name="Adam C."/>
            <person name="Daum C."/>
            <person name="Floudas D."/>
            <person name="Sun H."/>
            <person name="Yadav J.S."/>
            <person name="Pangilinan J."/>
            <person name="Larsson K.H."/>
            <person name="Matsuura K."/>
            <person name="Barry K."/>
            <person name="Labutti K."/>
            <person name="Kuo R."/>
            <person name="Ohm R.A."/>
            <person name="Bhattacharya S.S."/>
            <person name="Shirouzu T."/>
            <person name="Yoshinaga Y."/>
            <person name="Martin F.M."/>
            <person name="Grigoriev I.V."/>
            <person name="Hibbett D.S."/>
        </authorList>
    </citation>
    <scope>NUCLEOTIDE SEQUENCE [LARGE SCALE GENOMIC DNA]</scope>
    <source>
        <strain evidence="3 4">93-53</strain>
    </source>
</reference>
<sequence>MTERLVLENIIKYASNGRLVHCDGTLLPRFPGKGGIAALLIAESKARLGDRYRDLPPHQMTRDVQAVGLLRDSQEVIRGNVFAVSADQVYSFSAVTQSKAKPTVETESEEEVSGLREVDIEHAKGRGSGRPSIVKVQSPSDKTAFTRVEGGDSPGHGKGSQMHSSNTEEGWKERERKKAEEWRWGDGKDKYGDRSGAQYRFTSQLQDSVSIDEVQARILDSEISLPIRAILGASPELQKRIASMTKTRREFSAKAGDSVLVSLTSPPESPDHQQVTGRASGSQLDVADADKGGDSSGVAYLTCADPTEAMQILHRFANAVSLGSKCFYAMASGIVQGKFGSEDITYLVDSGSELNLITSRVYDQAGVEIDSDGARWSLKGISGDPVPLLGCCRDAPVEIGGWRFDHHFFVGTWKFGHHDGILGQPWLQWYSAQIDYTRRVSADLLAYPSEDRTSKCLRICLIGVDNSRNSDRLIMASSGETDGVGAL</sequence>
<feature type="domain" description="DUF4100" evidence="2">
    <location>
        <begin position="17"/>
        <end position="254"/>
    </location>
</feature>
<dbReference type="AlphaFoldDB" id="A0A165DRL7"/>
<feature type="region of interest" description="Disordered" evidence="1">
    <location>
        <begin position="97"/>
        <end position="195"/>
    </location>
</feature>
<feature type="region of interest" description="Disordered" evidence="1">
    <location>
        <begin position="261"/>
        <end position="290"/>
    </location>
</feature>
<gene>
    <name evidence="3" type="ORF">LAESUDRAFT_760351</name>
</gene>
<dbReference type="InParanoid" id="A0A165DRL7"/>
<protein>
    <recommendedName>
        <fullName evidence="2">DUF4100 domain-containing protein</fullName>
    </recommendedName>
</protein>
<evidence type="ECO:0000256" key="1">
    <source>
        <dbReference type="SAM" id="MobiDB-lite"/>
    </source>
</evidence>
<dbReference type="InterPro" id="IPR021109">
    <property type="entry name" value="Peptidase_aspartic_dom_sf"/>
</dbReference>
<dbReference type="RefSeq" id="XP_040763221.1">
    <property type="nucleotide sequence ID" value="XM_040912723.1"/>
</dbReference>
<feature type="compositionally biased region" description="Basic and acidic residues" evidence="1">
    <location>
        <begin position="169"/>
        <end position="193"/>
    </location>
</feature>